<evidence type="ECO:0000313" key="3">
    <source>
        <dbReference type="Proteomes" id="UP000595564"/>
    </source>
</evidence>
<dbReference type="InterPro" id="IPR018631">
    <property type="entry name" value="AAA-ATPase-like_dom"/>
</dbReference>
<dbReference type="PANTHER" id="PTHR34825">
    <property type="entry name" value="CONSERVED PROTEIN, WITH A WEAK D-GALACTARATE DEHYDRATASE/ALTRONATE HYDROLASE DOMAIN"/>
    <property type="match status" value="1"/>
</dbReference>
<dbReference type="Gene3D" id="3.40.50.300">
    <property type="entry name" value="P-loop containing nucleotide triphosphate hydrolases"/>
    <property type="match status" value="1"/>
</dbReference>
<sequence>MNKRIFKDFAMKKLPIGLNSLEKIIKGNYVYVDKTDKILELIEGGSYYFLSRPRRFGKTLTVDTLKNIFEGNKEIFEGLYIHDKWNWDKRYPVIRIDFSTGEIDNTQKLYKVIFSLLEEHAKRYGLAISKDEPGLALREMVLNLYETQRERVVILIDEYDKPILDNITKPEVAEKIRDSLADFYGVLKGLDEYLKFVFLTGVTKFSKVNLFSKLNNLEDITLDPRYSTLCGYTDEELERYFSEYLKNVDREQVKLWYNGYSWLGEKVYNPFDILLFISKGFQFRPYWFETGTPTFLMKLLKKEKYYIPNLDTVEASDELLSSFDVYTMEIESLLWQTGYLTITGTKMLGIKQIYKLSYPNLEVKISLNERILRFLSGINQPSYTRTLNIVYQGLVEGNVDKIISGLKTLFSSISYTNFTKNEIASYEGYYASVIYTYFHSLGVQPIAEDVTSRGRIDLTIKIEDKVYIFEFKVIEEEKDNKNPLEQIKEKKYFEKHKNEANEIYLIGISFSKEERNITSYSWEKI</sequence>
<organism evidence="2 3">
    <name type="scientific">Thermotomaculum hydrothermale</name>
    <dbReference type="NCBI Taxonomy" id="981385"/>
    <lineage>
        <taxon>Bacteria</taxon>
        <taxon>Pseudomonadati</taxon>
        <taxon>Acidobacteriota</taxon>
        <taxon>Holophagae</taxon>
        <taxon>Thermotomaculales</taxon>
        <taxon>Thermotomaculaceae</taxon>
        <taxon>Thermotomaculum</taxon>
    </lineage>
</organism>
<dbReference type="Pfam" id="PF09820">
    <property type="entry name" value="AAA-ATPase_like"/>
    <property type="match status" value="1"/>
</dbReference>
<dbReference type="EMBL" id="AP017470">
    <property type="protein sequence ID" value="BBB32170.1"/>
    <property type="molecule type" value="Genomic_DNA"/>
</dbReference>
<protein>
    <recommendedName>
        <fullName evidence="1">AAA-ATPase-like domain-containing protein</fullName>
    </recommendedName>
</protein>
<name>A0A7R6SY19_9BACT</name>
<evidence type="ECO:0000313" key="2">
    <source>
        <dbReference type="EMBL" id="BBB32170.1"/>
    </source>
</evidence>
<dbReference type="InterPro" id="IPR012547">
    <property type="entry name" value="PDDEXK_9"/>
</dbReference>
<dbReference type="PANTHER" id="PTHR34825:SF1">
    <property type="entry name" value="AAA-ATPASE-LIKE DOMAIN-CONTAINING PROTEIN"/>
    <property type="match status" value="1"/>
</dbReference>
<feature type="domain" description="AAA-ATPase-like" evidence="1">
    <location>
        <begin position="15"/>
        <end position="211"/>
    </location>
</feature>
<dbReference type="KEGG" id="thyd:TTHT_0586"/>
<keyword evidence="3" id="KW-1185">Reference proteome</keyword>
<proteinExistence type="predicted"/>
<dbReference type="Pfam" id="PF08011">
    <property type="entry name" value="PDDEXK_9"/>
    <property type="match status" value="1"/>
</dbReference>
<dbReference type="SUPFAM" id="SSF52540">
    <property type="entry name" value="P-loop containing nucleoside triphosphate hydrolases"/>
    <property type="match status" value="1"/>
</dbReference>
<dbReference type="Proteomes" id="UP000595564">
    <property type="component" value="Chromosome"/>
</dbReference>
<dbReference type="AlphaFoldDB" id="A0A7R6SY19"/>
<gene>
    <name evidence="2" type="ORF">TTHT_0586</name>
</gene>
<evidence type="ECO:0000259" key="1">
    <source>
        <dbReference type="Pfam" id="PF09820"/>
    </source>
</evidence>
<dbReference type="InterPro" id="IPR027417">
    <property type="entry name" value="P-loop_NTPase"/>
</dbReference>
<reference evidence="2 3" key="1">
    <citation type="journal article" date="2012" name="Extremophiles">
        <title>Thermotomaculum hydrothermale gen. nov., sp. nov., a novel heterotrophic thermophile within the phylum Acidobacteria from a deep-sea hydrothermal vent chimney in the Southern Okinawa Trough.</title>
        <authorList>
            <person name="Izumi H."/>
            <person name="Nunoura T."/>
            <person name="Miyazaki M."/>
            <person name="Mino S."/>
            <person name="Toki T."/>
            <person name="Takai K."/>
            <person name="Sako Y."/>
            <person name="Sawabe T."/>
            <person name="Nakagawa S."/>
        </authorList>
    </citation>
    <scope>NUCLEOTIDE SEQUENCE [LARGE SCALE GENOMIC DNA]</scope>
    <source>
        <strain evidence="2 3">AC55</strain>
    </source>
</reference>
<accession>A0A7R6SY19</accession>